<dbReference type="OrthoDB" id="142538at2759"/>
<feature type="region of interest" description="Disordered" evidence="1">
    <location>
        <begin position="1"/>
        <end position="20"/>
    </location>
</feature>
<gene>
    <name evidence="2" type="ORF">F444_11739</name>
</gene>
<dbReference type="Proteomes" id="UP000028582">
    <property type="component" value="Unassembled WGS sequence"/>
</dbReference>
<dbReference type="PANTHER" id="PTHR34415">
    <property type="entry name" value="INTEGRASE CATALYTIC DOMAIN-CONTAINING PROTEIN"/>
    <property type="match status" value="1"/>
</dbReference>
<sequence>MLRQLPRRLSPPLSPSQDVAATPLSACDFSAVTPSECAVDSQVFRVQLAQGTNIDEATSSQENTAPAPSQERATPVSNQDDVHGDESEEDEDEPLEDSDEEDRSPDDDPDDVKVVIGESAGSEVEEDININLIESDVRQCVTDLITGDECEMGCLKGKSRELEWLTCSLGQMTKSEKTTCILTLVGVLMQTGTATRRRGKGERQKRRVREGNIAPKEHGKKLNKNASSIDAVWLVKWFKEFAAEVDEVVPVRVRTQKTKDGVVNKYYSREDYTLLPATFTWNVLHEEMHKYVALGLHVNEPAPSTFRKLLSIHCPNIKIRSAVTGQVFTVASLHVAMRKRT</sequence>
<evidence type="ECO:0000313" key="3">
    <source>
        <dbReference type="Proteomes" id="UP000028582"/>
    </source>
</evidence>
<feature type="region of interest" description="Disordered" evidence="1">
    <location>
        <begin position="193"/>
        <end position="212"/>
    </location>
</feature>
<dbReference type="AlphaFoldDB" id="A0A080ZZG2"/>
<feature type="region of interest" description="Disordered" evidence="1">
    <location>
        <begin position="52"/>
        <end position="113"/>
    </location>
</feature>
<protein>
    <submittedName>
        <fullName evidence="2">Uncharacterized protein</fullName>
    </submittedName>
</protein>
<comment type="caution">
    <text evidence="2">The sequence shown here is derived from an EMBL/GenBank/DDBJ whole genome shotgun (WGS) entry which is preliminary data.</text>
</comment>
<feature type="compositionally biased region" description="Polar residues" evidence="1">
    <location>
        <begin position="52"/>
        <end position="79"/>
    </location>
</feature>
<reference evidence="2 3" key="1">
    <citation type="submission" date="2013-11" db="EMBL/GenBank/DDBJ databases">
        <title>The Genome Sequence of Phytophthora parasitica P1976.</title>
        <authorList>
            <consortium name="The Broad Institute Genomics Platform"/>
            <person name="Russ C."/>
            <person name="Tyler B."/>
            <person name="Panabieres F."/>
            <person name="Shan W."/>
            <person name="Tripathy S."/>
            <person name="Grunwald N."/>
            <person name="Machado M."/>
            <person name="Johnson C.S."/>
            <person name="Walker B."/>
            <person name="Young S."/>
            <person name="Zeng Q."/>
            <person name="Gargeya S."/>
            <person name="Fitzgerald M."/>
            <person name="Haas B."/>
            <person name="Abouelleil A."/>
            <person name="Allen A.W."/>
            <person name="Alvarado L."/>
            <person name="Arachchi H.M."/>
            <person name="Berlin A.M."/>
            <person name="Chapman S.B."/>
            <person name="Gainer-Dewar J."/>
            <person name="Goldberg J."/>
            <person name="Griggs A."/>
            <person name="Gujja S."/>
            <person name="Hansen M."/>
            <person name="Howarth C."/>
            <person name="Imamovic A."/>
            <person name="Ireland A."/>
            <person name="Larimer J."/>
            <person name="McCowan C."/>
            <person name="Murphy C."/>
            <person name="Pearson M."/>
            <person name="Poon T.W."/>
            <person name="Priest M."/>
            <person name="Roberts A."/>
            <person name="Saif S."/>
            <person name="Shea T."/>
            <person name="Sisk P."/>
            <person name="Sykes S."/>
            <person name="Wortman J."/>
            <person name="Nusbaum C."/>
            <person name="Birren B."/>
        </authorList>
    </citation>
    <scope>NUCLEOTIDE SEQUENCE [LARGE SCALE GENOMIC DNA]</scope>
    <source>
        <strain evidence="2 3">P1976</strain>
    </source>
</reference>
<dbReference type="PANTHER" id="PTHR34415:SF1">
    <property type="entry name" value="INTEGRASE CATALYTIC DOMAIN-CONTAINING PROTEIN"/>
    <property type="match status" value="1"/>
</dbReference>
<accession>A0A080ZZG2</accession>
<feature type="compositionally biased region" description="Low complexity" evidence="1">
    <location>
        <begin position="1"/>
        <end position="17"/>
    </location>
</feature>
<feature type="compositionally biased region" description="Basic residues" evidence="1">
    <location>
        <begin position="195"/>
        <end position="208"/>
    </location>
</feature>
<evidence type="ECO:0000256" key="1">
    <source>
        <dbReference type="SAM" id="MobiDB-lite"/>
    </source>
</evidence>
<feature type="compositionally biased region" description="Acidic residues" evidence="1">
    <location>
        <begin position="86"/>
        <end position="110"/>
    </location>
</feature>
<name>A0A080ZZG2_PHYNI</name>
<evidence type="ECO:0000313" key="2">
    <source>
        <dbReference type="EMBL" id="ETO72023.1"/>
    </source>
</evidence>
<proteinExistence type="predicted"/>
<organism evidence="2 3">
    <name type="scientific">Phytophthora nicotianae P1976</name>
    <dbReference type="NCBI Taxonomy" id="1317066"/>
    <lineage>
        <taxon>Eukaryota</taxon>
        <taxon>Sar</taxon>
        <taxon>Stramenopiles</taxon>
        <taxon>Oomycota</taxon>
        <taxon>Peronosporomycetes</taxon>
        <taxon>Peronosporales</taxon>
        <taxon>Peronosporaceae</taxon>
        <taxon>Phytophthora</taxon>
    </lineage>
</organism>
<dbReference type="EMBL" id="ANJA01002116">
    <property type="protein sequence ID" value="ETO72023.1"/>
    <property type="molecule type" value="Genomic_DNA"/>
</dbReference>